<sequence>MGRWTPEESDTKLREGSGKLGGRGATRADLDVLIRLLPGAAARATKKKGETAEEEKRRSSRGRWVDVAGTGQEDPSDRRKSSSSSSSRHKVHSGTGKWKLQRSKATVQCESLQLTLLSCGVLTTNPPRPD</sequence>
<organism evidence="2">
    <name type="scientific">Oryza brachyantha</name>
    <name type="common">malo sina</name>
    <dbReference type="NCBI Taxonomy" id="4533"/>
    <lineage>
        <taxon>Eukaryota</taxon>
        <taxon>Viridiplantae</taxon>
        <taxon>Streptophyta</taxon>
        <taxon>Embryophyta</taxon>
        <taxon>Tracheophyta</taxon>
        <taxon>Spermatophyta</taxon>
        <taxon>Magnoliopsida</taxon>
        <taxon>Liliopsida</taxon>
        <taxon>Poales</taxon>
        <taxon>Poaceae</taxon>
        <taxon>BOP clade</taxon>
        <taxon>Oryzoideae</taxon>
        <taxon>Oryzeae</taxon>
        <taxon>Oryzinae</taxon>
        <taxon>Oryza</taxon>
    </lineage>
</organism>
<feature type="compositionally biased region" description="Basic and acidic residues" evidence="1">
    <location>
        <begin position="47"/>
        <end position="57"/>
    </location>
</feature>
<evidence type="ECO:0000313" key="2">
    <source>
        <dbReference type="EnsemblPlants" id="OB10G18420.1"/>
    </source>
</evidence>
<dbReference type="Gramene" id="OB10G18420.1">
    <property type="protein sequence ID" value="OB10G18420.1"/>
    <property type="gene ID" value="OB10G18420"/>
</dbReference>
<protein>
    <submittedName>
        <fullName evidence="2">Uncharacterized protein</fullName>
    </submittedName>
</protein>
<dbReference type="HOGENOM" id="CLU_1941331_0_0_1"/>
<evidence type="ECO:0000313" key="3">
    <source>
        <dbReference type="Proteomes" id="UP000006038"/>
    </source>
</evidence>
<dbReference type="AlphaFoldDB" id="J3N2U4"/>
<evidence type="ECO:0000256" key="1">
    <source>
        <dbReference type="SAM" id="MobiDB-lite"/>
    </source>
</evidence>
<keyword evidence="3" id="KW-1185">Reference proteome</keyword>
<proteinExistence type="predicted"/>
<feature type="region of interest" description="Disordered" evidence="1">
    <location>
        <begin position="1"/>
        <end position="102"/>
    </location>
</feature>
<dbReference type="EnsemblPlants" id="OB10G18420.1">
    <property type="protein sequence ID" value="OB10G18420.1"/>
    <property type="gene ID" value="OB10G18420"/>
</dbReference>
<feature type="compositionally biased region" description="Basic and acidic residues" evidence="1">
    <location>
        <begin position="1"/>
        <end position="17"/>
    </location>
</feature>
<dbReference type="Proteomes" id="UP000006038">
    <property type="component" value="Chromosome 10"/>
</dbReference>
<accession>J3N2U4</accession>
<reference evidence="2" key="2">
    <citation type="submission" date="2013-04" db="UniProtKB">
        <authorList>
            <consortium name="EnsemblPlants"/>
        </authorList>
    </citation>
    <scope>IDENTIFICATION</scope>
</reference>
<reference evidence="2" key="1">
    <citation type="journal article" date="2013" name="Nat. Commun.">
        <title>Whole-genome sequencing of Oryza brachyantha reveals mechanisms underlying Oryza genome evolution.</title>
        <authorList>
            <person name="Chen J."/>
            <person name="Huang Q."/>
            <person name="Gao D."/>
            <person name="Wang J."/>
            <person name="Lang Y."/>
            <person name="Liu T."/>
            <person name="Li B."/>
            <person name="Bai Z."/>
            <person name="Luis Goicoechea J."/>
            <person name="Liang C."/>
            <person name="Chen C."/>
            <person name="Zhang W."/>
            <person name="Sun S."/>
            <person name="Liao Y."/>
            <person name="Zhang X."/>
            <person name="Yang L."/>
            <person name="Song C."/>
            <person name="Wang M."/>
            <person name="Shi J."/>
            <person name="Liu G."/>
            <person name="Liu J."/>
            <person name="Zhou H."/>
            <person name="Zhou W."/>
            <person name="Yu Q."/>
            <person name="An N."/>
            <person name="Chen Y."/>
            <person name="Cai Q."/>
            <person name="Wang B."/>
            <person name="Liu B."/>
            <person name="Min J."/>
            <person name="Huang Y."/>
            <person name="Wu H."/>
            <person name="Li Z."/>
            <person name="Zhang Y."/>
            <person name="Yin Y."/>
            <person name="Song W."/>
            <person name="Jiang J."/>
            <person name="Jackson S.A."/>
            <person name="Wing R.A."/>
            <person name="Wang J."/>
            <person name="Chen M."/>
        </authorList>
    </citation>
    <scope>NUCLEOTIDE SEQUENCE [LARGE SCALE GENOMIC DNA]</scope>
    <source>
        <strain evidence="2">cv. IRGC 101232</strain>
    </source>
</reference>
<name>J3N2U4_ORYBR</name>